<dbReference type="Gene3D" id="1.20.1250.20">
    <property type="entry name" value="MFS general substrate transporter like domains"/>
    <property type="match status" value="1"/>
</dbReference>
<dbReference type="PANTHER" id="PTHR23513">
    <property type="entry name" value="INTEGRAL MEMBRANE EFFLUX PROTEIN-RELATED"/>
    <property type="match status" value="1"/>
</dbReference>
<evidence type="ECO:0000256" key="2">
    <source>
        <dbReference type="ARBA" id="ARBA00022475"/>
    </source>
</evidence>
<keyword evidence="5 7" id="KW-0472">Membrane</keyword>
<feature type="transmembrane region" description="Helical" evidence="7">
    <location>
        <begin position="325"/>
        <end position="342"/>
    </location>
</feature>
<feature type="transmembrane region" description="Helical" evidence="7">
    <location>
        <begin position="390"/>
        <end position="409"/>
    </location>
</feature>
<evidence type="ECO:0000256" key="5">
    <source>
        <dbReference type="ARBA" id="ARBA00023136"/>
    </source>
</evidence>
<dbReference type="CDD" id="cd06173">
    <property type="entry name" value="MFS_MefA_like"/>
    <property type="match status" value="1"/>
</dbReference>
<dbReference type="PANTHER" id="PTHR23513:SF11">
    <property type="entry name" value="STAPHYLOFERRIN A TRANSPORTER"/>
    <property type="match status" value="1"/>
</dbReference>
<dbReference type="Proteomes" id="UP000190037">
    <property type="component" value="Unassembled WGS sequence"/>
</dbReference>
<feature type="transmembrane region" description="Helical" evidence="7">
    <location>
        <begin position="362"/>
        <end position="384"/>
    </location>
</feature>
<keyword evidence="4 7" id="KW-1133">Transmembrane helix</keyword>
<evidence type="ECO:0000313" key="9">
    <source>
        <dbReference type="Proteomes" id="UP000190037"/>
    </source>
</evidence>
<feature type="transmembrane region" description="Helical" evidence="7">
    <location>
        <begin position="273"/>
        <end position="290"/>
    </location>
</feature>
<dbReference type="OrthoDB" id="3227279at2"/>
<dbReference type="GO" id="GO:0005886">
    <property type="term" value="C:plasma membrane"/>
    <property type="evidence" value="ECO:0007669"/>
    <property type="project" value="UniProtKB-SubCell"/>
</dbReference>
<dbReference type="AlphaFoldDB" id="A0A1T3NQN8"/>
<evidence type="ECO:0000256" key="4">
    <source>
        <dbReference type="ARBA" id="ARBA00022989"/>
    </source>
</evidence>
<dbReference type="STRING" id="159449.B4N89_33695"/>
<comment type="caution">
    <text evidence="8">The sequence shown here is derived from an EMBL/GenBank/DDBJ whole genome shotgun (WGS) entry which is preliminary data.</text>
</comment>
<dbReference type="InterPro" id="IPR036259">
    <property type="entry name" value="MFS_trans_sf"/>
</dbReference>
<accession>A0A1T3NQN8</accession>
<feature type="transmembrane region" description="Helical" evidence="7">
    <location>
        <begin position="22"/>
        <end position="44"/>
    </location>
</feature>
<feature type="transmembrane region" description="Helical" evidence="7">
    <location>
        <begin position="175"/>
        <end position="194"/>
    </location>
</feature>
<feature type="transmembrane region" description="Helical" evidence="7">
    <location>
        <begin position="147"/>
        <end position="169"/>
    </location>
</feature>
<comment type="subcellular location">
    <subcellularLocation>
        <location evidence="1">Cell membrane</location>
        <topology evidence="1">Multi-pass membrane protein</topology>
    </subcellularLocation>
</comment>
<dbReference type="RefSeq" id="WP_078980256.1">
    <property type="nucleotide sequence ID" value="NZ_MWQN01000002.1"/>
</dbReference>
<feature type="transmembrane region" description="Helical" evidence="7">
    <location>
        <begin position="56"/>
        <end position="77"/>
    </location>
</feature>
<gene>
    <name evidence="8" type="ORF">B4N89_33695</name>
</gene>
<keyword evidence="3 7" id="KW-0812">Transmembrane</keyword>
<feature type="region of interest" description="Disordered" evidence="6">
    <location>
        <begin position="201"/>
        <end position="223"/>
    </location>
</feature>
<protein>
    <submittedName>
        <fullName evidence="8">MFS transporter</fullName>
    </submittedName>
</protein>
<dbReference type="SUPFAM" id="SSF103473">
    <property type="entry name" value="MFS general substrate transporter"/>
    <property type="match status" value="1"/>
</dbReference>
<evidence type="ECO:0000256" key="6">
    <source>
        <dbReference type="SAM" id="MobiDB-lite"/>
    </source>
</evidence>
<reference evidence="8 9" key="1">
    <citation type="submission" date="2017-03" db="EMBL/GenBank/DDBJ databases">
        <title>Draft genome sequence of Streptomyces scabrisporus NF3, endophyte isolated from Amphipterygium adstringens.</title>
        <authorList>
            <person name="Vazquez M."/>
            <person name="Ceapa C.D."/>
            <person name="Rodriguez Luna D."/>
            <person name="Sanchez Esquivel S."/>
        </authorList>
    </citation>
    <scope>NUCLEOTIDE SEQUENCE [LARGE SCALE GENOMIC DNA]</scope>
    <source>
        <strain evidence="8 9">NF3</strain>
    </source>
</reference>
<evidence type="ECO:0000256" key="7">
    <source>
        <dbReference type="SAM" id="Phobius"/>
    </source>
</evidence>
<evidence type="ECO:0000313" key="8">
    <source>
        <dbReference type="EMBL" id="OPC79055.1"/>
    </source>
</evidence>
<dbReference type="EMBL" id="MWQN01000002">
    <property type="protein sequence ID" value="OPC79055.1"/>
    <property type="molecule type" value="Genomic_DNA"/>
</dbReference>
<name>A0A1T3NQN8_9ACTN</name>
<evidence type="ECO:0000256" key="3">
    <source>
        <dbReference type="ARBA" id="ARBA00022692"/>
    </source>
</evidence>
<keyword evidence="9" id="KW-1185">Reference proteome</keyword>
<organism evidence="8 9">
    <name type="scientific">Embleya scabrispora</name>
    <dbReference type="NCBI Taxonomy" id="159449"/>
    <lineage>
        <taxon>Bacteria</taxon>
        <taxon>Bacillati</taxon>
        <taxon>Actinomycetota</taxon>
        <taxon>Actinomycetes</taxon>
        <taxon>Kitasatosporales</taxon>
        <taxon>Streptomycetaceae</taxon>
        <taxon>Embleya</taxon>
    </lineage>
</organism>
<keyword evidence="2" id="KW-1003">Cell membrane</keyword>
<evidence type="ECO:0000256" key="1">
    <source>
        <dbReference type="ARBA" id="ARBA00004651"/>
    </source>
</evidence>
<feature type="transmembrane region" description="Helical" evidence="7">
    <location>
        <begin position="108"/>
        <end position="127"/>
    </location>
</feature>
<proteinExistence type="predicted"/>
<sequence>MIGDDVGPATYREIFAVGAFRVLFGSYVLLLVGDTVRMLALAVLVYERTGSPALSALAYVAGFVPQAFGGALLLSLTDRLPVRAAMVGYDLIRCVMALVLAVDVLPVWAVLVLLASVGLVSPVAGAARQRTLPELLHGDAYVLGRSVFGVTAGAMQVLGYAVGGVLLALVGPGGALVFAGAVALVSALVVRFGLARGTAAQGGGAEANAAGEAGGGAESRARPEGTIRATWRVNRELLGDPVVRGLLLAQWVPANLAVAAEGVIVPYAPDSAGLLYGSTAAGMLLGNLLVGRFVRPIRRERLVPWLALQLGVPLLLVAASPPVGVTAALFVLSGAGFAYQLGLQRRFLAAVPKAGTGQAMGLAMTGTMTLQGASMAGAGALAGVVDPGHVIALSGVAAVIGTAMVWRMLRPGDVPVAKAAVV</sequence>